<dbReference type="AlphaFoldDB" id="A0A974DAM8"/>
<dbReference type="EMBL" id="CM004471">
    <property type="protein sequence ID" value="OCT87276.1"/>
    <property type="molecule type" value="Genomic_DNA"/>
</dbReference>
<evidence type="ECO:0000313" key="1">
    <source>
        <dbReference type="EMBL" id="OCT87276.1"/>
    </source>
</evidence>
<gene>
    <name evidence="1" type="ORF">XELAEV_18020974mg</name>
</gene>
<dbReference type="Proteomes" id="UP000694892">
    <property type="component" value="Chromosome 3S"/>
</dbReference>
<name>A0A974DAM8_XENLA</name>
<proteinExistence type="predicted"/>
<protein>
    <submittedName>
        <fullName evidence="1">Uncharacterized protein</fullName>
    </submittedName>
</protein>
<organism evidence="1 2">
    <name type="scientific">Xenopus laevis</name>
    <name type="common">African clawed frog</name>
    <dbReference type="NCBI Taxonomy" id="8355"/>
    <lineage>
        <taxon>Eukaryota</taxon>
        <taxon>Metazoa</taxon>
        <taxon>Chordata</taxon>
        <taxon>Craniata</taxon>
        <taxon>Vertebrata</taxon>
        <taxon>Euteleostomi</taxon>
        <taxon>Amphibia</taxon>
        <taxon>Batrachia</taxon>
        <taxon>Anura</taxon>
        <taxon>Pipoidea</taxon>
        <taxon>Pipidae</taxon>
        <taxon>Xenopodinae</taxon>
        <taxon>Xenopus</taxon>
        <taxon>Xenopus</taxon>
    </lineage>
</organism>
<accession>A0A974DAM8</accession>
<sequence>MHIFWLCPRIQKIWEELEKILGQLPMSLTQIPPGMALLHLKTMDLPPRERLIYNHIFIVTRMLIVENWKSSVIPTIEEILKKVDFNLKAERSWAIRCGDLQAFQKRASLWPSIYPESKLSVV</sequence>
<evidence type="ECO:0000313" key="2">
    <source>
        <dbReference type="Proteomes" id="UP000694892"/>
    </source>
</evidence>
<reference evidence="2" key="1">
    <citation type="journal article" date="2016" name="Nature">
        <title>Genome evolution in the allotetraploid frog Xenopus laevis.</title>
        <authorList>
            <person name="Session A.M."/>
            <person name="Uno Y."/>
            <person name="Kwon T."/>
            <person name="Chapman J.A."/>
            <person name="Toyoda A."/>
            <person name="Takahashi S."/>
            <person name="Fukui A."/>
            <person name="Hikosaka A."/>
            <person name="Suzuki A."/>
            <person name="Kondo M."/>
            <person name="van Heeringen S.J."/>
            <person name="Quigley I."/>
            <person name="Heinz S."/>
            <person name="Ogino H."/>
            <person name="Ochi H."/>
            <person name="Hellsten U."/>
            <person name="Lyons J.B."/>
            <person name="Simakov O."/>
            <person name="Putnam N."/>
            <person name="Stites J."/>
            <person name="Kuroki Y."/>
            <person name="Tanaka T."/>
            <person name="Michiue T."/>
            <person name="Watanabe M."/>
            <person name="Bogdanovic O."/>
            <person name="Lister R."/>
            <person name="Georgiou G."/>
            <person name="Paranjpe S.S."/>
            <person name="van Kruijsbergen I."/>
            <person name="Shu S."/>
            <person name="Carlson J."/>
            <person name="Kinoshita T."/>
            <person name="Ohta Y."/>
            <person name="Mawaribuchi S."/>
            <person name="Jenkins J."/>
            <person name="Grimwood J."/>
            <person name="Schmutz J."/>
            <person name="Mitros T."/>
            <person name="Mozaffari S.V."/>
            <person name="Suzuki Y."/>
            <person name="Haramoto Y."/>
            <person name="Yamamoto T.S."/>
            <person name="Takagi C."/>
            <person name="Heald R."/>
            <person name="Miller K."/>
            <person name="Haudenschild C."/>
            <person name="Kitzman J."/>
            <person name="Nakayama T."/>
            <person name="Izutsu Y."/>
            <person name="Robert J."/>
            <person name="Fortriede J."/>
            <person name="Burns K."/>
            <person name="Lotay V."/>
            <person name="Karimi K."/>
            <person name="Yasuoka Y."/>
            <person name="Dichmann D.S."/>
            <person name="Flajnik M.F."/>
            <person name="Houston D.W."/>
            <person name="Shendure J."/>
            <person name="DuPasquier L."/>
            <person name="Vize P.D."/>
            <person name="Zorn A.M."/>
            <person name="Ito M."/>
            <person name="Marcotte E.M."/>
            <person name="Wallingford J.B."/>
            <person name="Ito Y."/>
            <person name="Asashima M."/>
            <person name="Ueno N."/>
            <person name="Matsuda Y."/>
            <person name="Veenstra G.J."/>
            <person name="Fujiyama A."/>
            <person name="Harland R.M."/>
            <person name="Taira M."/>
            <person name="Rokhsar D.S."/>
        </authorList>
    </citation>
    <scope>NUCLEOTIDE SEQUENCE [LARGE SCALE GENOMIC DNA]</scope>
    <source>
        <strain evidence="2">J</strain>
    </source>
</reference>